<name>A0AAU8E4G3_9PSED</name>
<evidence type="ECO:0000313" key="1">
    <source>
        <dbReference type="EMBL" id="XCG74886.1"/>
    </source>
</evidence>
<gene>
    <name evidence="1" type="ORF">ABVN21_02020</name>
</gene>
<proteinExistence type="predicted"/>
<reference evidence="1" key="1">
    <citation type="submission" date="2024-06" db="EMBL/GenBank/DDBJ databases">
        <title>The Caenorhabditis elegans bacterial microbiome influences microsporidia infection through nutrient limitation and inhibiting parasite invasion.</title>
        <authorList>
            <person name="Tamim El Jarkass H."/>
            <person name="Castelblanco S."/>
            <person name="Kaur M."/>
            <person name="Wan Y.C."/>
            <person name="Ellis A.E."/>
            <person name="Sheldon R.D."/>
            <person name="Lien E.C."/>
            <person name="Burton N.O."/>
            <person name="Wright G.D."/>
            <person name="Reinke A.W."/>
        </authorList>
    </citation>
    <scope>NUCLEOTIDE SEQUENCE</scope>
    <source>
        <strain evidence="1">MYb327</strain>
    </source>
</reference>
<dbReference type="EMBL" id="CP159258">
    <property type="protein sequence ID" value="XCG74886.1"/>
    <property type="molecule type" value="Genomic_DNA"/>
</dbReference>
<protein>
    <submittedName>
        <fullName evidence="1">Uncharacterized protein</fullName>
    </submittedName>
</protein>
<sequence length="115" mass="12565">MLCRFAREALTLLADSLEEKTNEAMAALHLAAQLEPKKNAQYGYVLAIAIAIALHDSDKVDGACAILDGLLKVQPANRENRNAGQNIRKLLRLLSQKISIGCLTMVKNPVKKPND</sequence>
<accession>A0AAU8E4G3</accession>
<dbReference type="AlphaFoldDB" id="A0AAU8E4G3"/>
<organism evidence="1">
    <name type="scientific">Pseudomonas sp. MYb327</name>
    <dbReference type="NCBI Taxonomy" id="2745230"/>
    <lineage>
        <taxon>Bacteria</taxon>
        <taxon>Pseudomonadati</taxon>
        <taxon>Pseudomonadota</taxon>
        <taxon>Gammaproteobacteria</taxon>
        <taxon>Pseudomonadales</taxon>
        <taxon>Pseudomonadaceae</taxon>
        <taxon>Pseudomonas</taxon>
    </lineage>
</organism>
<dbReference type="RefSeq" id="WP_339555598.1">
    <property type="nucleotide sequence ID" value="NZ_CP159258.1"/>
</dbReference>